<evidence type="ECO:0000313" key="1">
    <source>
        <dbReference type="EMBL" id="KAH6948752.1"/>
    </source>
</evidence>
<accession>A0ACB7TME4</accession>
<sequence length="145" mass="15934">MAERSLSYLLCAVIRHPEERRPERPTPQTRRPRPSPLVLLSRCLGTHSPESVRRPWRPLTARSRVTPLTPPVPHDIAAADVSNNAGDDEATAPQRHSGDSAPSSRASLRSVSLSGNELSDRDEFHLVSPGFPSSSSPSWTFEEPP</sequence>
<keyword evidence="2" id="KW-1185">Reference proteome</keyword>
<gene>
    <name evidence="1" type="ORF">HPB50_026110</name>
</gene>
<reference evidence="1" key="1">
    <citation type="submission" date="2020-05" db="EMBL/GenBank/DDBJ databases">
        <title>Large-scale comparative analyses of tick genomes elucidate their genetic diversity and vector capacities.</title>
        <authorList>
            <person name="Jia N."/>
            <person name="Wang J."/>
            <person name="Shi W."/>
            <person name="Du L."/>
            <person name="Sun Y."/>
            <person name="Zhan W."/>
            <person name="Jiang J."/>
            <person name="Wang Q."/>
            <person name="Zhang B."/>
            <person name="Ji P."/>
            <person name="Sakyi L.B."/>
            <person name="Cui X."/>
            <person name="Yuan T."/>
            <person name="Jiang B."/>
            <person name="Yang W."/>
            <person name="Lam T.T.-Y."/>
            <person name="Chang Q."/>
            <person name="Ding S."/>
            <person name="Wang X."/>
            <person name="Zhu J."/>
            <person name="Ruan X."/>
            <person name="Zhao L."/>
            <person name="Wei J."/>
            <person name="Que T."/>
            <person name="Du C."/>
            <person name="Cheng J."/>
            <person name="Dai P."/>
            <person name="Han X."/>
            <person name="Huang E."/>
            <person name="Gao Y."/>
            <person name="Liu J."/>
            <person name="Shao H."/>
            <person name="Ye R."/>
            <person name="Li L."/>
            <person name="Wei W."/>
            <person name="Wang X."/>
            <person name="Wang C."/>
            <person name="Yang T."/>
            <person name="Huo Q."/>
            <person name="Li W."/>
            <person name="Guo W."/>
            <person name="Chen H."/>
            <person name="Zhou L."/>
            <person name="Ni X."/>
            <person name="Tian J."/>
            <person name="Zhou Y."/>
            <person name="Sheng Y."/>
            <person name="Liu T."/>
            <person name="Pan Y."/>
            <person name="Xia L."/>
            <person name="Li J."/>
            <person name="Zhao F."/>
            <person name="Cao W."/>
        </authorList>
    </citation>
    <scope>NUCLEOTIDE SEQUENCE</scope>
    <source>
        <strain evidence="1">Hyas-2018</strain>
    </source>
</reference>
<name>A0ACB7TME4_HYAAI</name>
<organism evidence="1 2">
    <name type="scientific">Hyalomma asiaticum</name>
    <name type="common">Tick</name>
    <dbReference type="NCBI Taxonomy" id="266040"/>
    <lineage>
        <taxon>Eukaryota</taxon>
        <taxon>Metazoa</taxon>
        <taxon>Ecdysozoa</taxon>
        <taxon>Arthropoda</taxon>
        <taxon>Chelicerata</taxon>
        <taxon>Arachnida</taxon>
        <taxon>Acari</taxon>
        <taxon>Parasitiformes</taxon>
        <taxon>Ixodida</taxon>
        <taxon>Ixodoidea</taxon>
        <taxon>Ixodidae</taxon>
        <taxon>Hyalomminae</taxon>
        <taxon>Hyalomma</taxon>
    </lineage>
</organism>
<comment type="caution">
    <text evidence="1">The sequence shown here is derived from an EMBL/GenBank/DDBJ whole genome shotgun (WGS) entry which is preliminary data.</text>
</comment>
<dbReference type="EMBL" id="CM023481">
    <property type="protein sequence ID" value="KAH6948752.1"/>
    <property type="molecule type" value="Genomic_DNA"/>
</dbReference>
<evidence type="ECO:0000313" key="2">
    <source>
        <dbReference type="Proteomes" id="UP000821845"/>
    </source>
</evidence>
<protein>
    <submittedName>
        <fullName evidence="1">Uncharacterized protein</fullName>
    </submittedName>
</protein>
<proteinExistence type="predicted"/>
<dbReference type="Proteomes" id="UP000821845">
    <property type="component" value="Chromosome 1"/>
</dbReference>